<comment type="caution">
    <text evidence="1">The sequence shown here is derived from an EMBL/GenBank/DDBJ whole genome shotgun (WGS) entry which is preliminary data.</text>
</comment>
<dbReference type="Proteomes" id="UP000316476">
    <property type="component" value="Unassembled WGS sequence"/>
</dbReference>
<evidence type="ECO:0000313" key="2">
    <source>
        <dbReference type="Proteomes" id="UP000316476"/>
    </source>
</evidence>
<evidence type="ECO:0000313" key="1">
    <source>
        <dbReference type="EMBL" id="TWU67107.1"/>
    </source>
</evidence>
<sequence>MAGSSSGVDAGRYTLVKGLAMLWAGRGRRWYHSRRSKPSGIDNTETLTLVVAVGFWGCVAVSTEHSIDESDVSSGTAACFNPFAKQDA</sequence>
<proteinExistence type="predicted"/>
<dbReference type="AlphaFoldDB" id="A0A5C6FVS0"/>
<reference evidence="1 2" key="1">
    <citation type="submission" date="2019-02" db="EMBL/GenBank/DDBJ databases">
        <title>Deep-cultivation of Planctomycetes and their phenomic and genomic characterization uncovers novel biology.</title>
        <authorList>
            <person name="Wiegand S."/>
            <person name="Jogler M."/>
            <person name="Boedeker C."/>
            <person name="Pinto D."/>
            <person name="Vollmers J."/>
            <person name="Rivas-Marin E."/>
            <person name="Kohn T."/>
            <person name="Peeters S.H."/>
            <person name="Heuer A."/>
            <person name="Rast P."/>
            <person name="Oberbeckmann S."/>
            <person name="Bunk B."/>
            <person name="Jeske O."/>
            <person name="Meyerdierks A."/>
            <person name="Storesund J.E."/>
            <person name="Kallscheuer N."/>
            <person name="Luecker S."/>
            <person name="Lage O.M."/>
            <person name="Pohl T."/>
            <person name="Merkel B.J."/>
            <person name="Hornburger P."/>
            <person name="Mueller R.-W."/>
            <person name="Bruemmer F."/>
            <person name="Labrenz M."/>
            <person name="Spormann A.M."/>
            <person name="Op Den Camp H."/>
            <person name="Overmann J."/>
            <person name="Amann R."/>
            <person name="Jetten M.S.M."/>
            <person name="Mascher T."/>
            <person name="Medema M.H."/>
            <person name="Devos D.P."/>
            <person name="Kaster A.-K."/>
            <person name="Ovreas L."/>
            <person name="Rohde M."/>
            <person name="Galperin M.Y."/>
            <person name="Jogler C."/>
        </authorList>
    </citation>
    <scope>NUCLEOTIDE SEQUENCE [LARGE SCALE GENOMIC DNA]</scope>
    <source>
        <strain evidence="1 2">V7</strain>
    </source>
</reference>
<organism evidence="1 2">
    <name type="scientific">Crateriforma conspicua</name>
    <dbReference type="NCBI Taxonomy" id="2527996"/>
    <lineage>
        <taxon>Bacteria</taxon>
        <taxon>Pseudomonadati</taxon>
        <taxon>Planctomycetota</taxon>
        <taxon>Planctomycetia</taxon>
        <taxon>Planctomycetales</taxon>
        <taxon>Planctomycetaceae</taxon>
        <taxon>Crateriforma</taxon>
    </lineage>
</organism>
<accession>A0A5C6FVS0</accession>
<name>A0A5C6FVS0_9PLAN</name>
<dbReference type="EMBL" id="SJPZ01000001">
    <property type="protein sequence ID" value="TWU67107.1"/>
    <property type="molecule type" value="Genomic_DNA"/>
</dbReference>
<protein>
    <submittedName>
        <fullName evidence="1">Uncharacterized protein</fullName>
    </submittedName>
</protein>
<gene>
    <name evidence="1" type="ORF">V7x_26800</name>
</gene>